<organism evidence="1 2">
    <name type="scientific">[Clostridium] asparagiforme DSM 15981</name>
    <dbReference type="NCBI Taxonomy" id="518636"/>
    <lineage>
        <taxon>Bacteria</taxon>
        <taxon>Bacillati</taxon>
        <taxon>Bacillota</taxon>
        <taxon>Clostridia</taxon>
        <taxon>Lachnospirales</taxon>
        <taxon>Lachnospiraceae</taxon>
        <taxon>Enterocloster</taxon>
    </lineage>
</organism>
<reference evidence="1 2" key="1">
    <citation type="submission" date="2009-02" db="EMBL/GenBank/DDBJ databases">
        <title>Draft genome sequence of Clostridium asparagiforme (DSM 15981).</title>
        <authorList>
            <person name="Sudarsanam P."/>
            <person name="Ley R."/>
            <person name="Guruge J."/>
            <person name="Turnbaugh P.J."/>
            <person name="Mahowald M."/>
            <person name="Liep D."/>
            <person name="Gordon J."/>
        </authorList>
    </citation>
    <scope>NUCLEOTIDE SEQUENCE [LARGE SCALE GENOMIC DNA]</scope>
    <source>
        <strain evidence="1 2">DSM 15981</strain>
    </source>
</reference>
<evidence type="ECO:0000313" key="1">
    <source>
        <dbReference type="EMBL" id="EEG54737.1"/>
    </source>
</evidence>
<accession>C0D1Q3</accession>
<keyword evidence="2" id="KW-1185">Reference proteome</keyword>
<evidence type="ECO:0000313" key="2">
    <source>
        <dbReference type="Proteomes" id="UP000004756"/>
    </source>
</evidence>
<comment type="caution">
    <text evidence="1">The sequence shown here is derived from an EMBL/GenBank/DDBJ whole genome shotgun (WGS) entry which is preliminary data.</text>
</comment>
<name>C0D1Q3_9FIRM</name>
<gene>
    <name evidence="1" type="ORF">CLOSTASPAR_03192</name>
</gene>
<protein>
    <submittedName>
        <fullName evidence="1">Uncharacterized protein</fullName>
    </submittedName>
</protein>
<proteinExistence type="predicted"/>
<dbReference type="AlphaFoldDB" id="C0D1Q3"/>
<dbReference type="HOGENOM" id="CLU_2681074_0_0_9"/>
<dbReference type="EMBL" id="ACCJ01000234">
    <property type="protein sequence ID" value="EEG54737.1"/>
    <property type="molecule type" value="Genomic_DNA"/>
</dbReference>
<dbReference type="Proteomes" id="UP000004756">
    <property type="component" value="Unassembled WGS sequence"/>
</dbReference>
<sequence>MGETAACRVSRLLSESAGTFRRPPAWVCQDFYGMRQYFPYFLRFSYESNSLCELSPIWLTYCINCHYNSGNVIN</sequence>